<evidence type="ECO:0000256" key="6">
    <source>
        <dbReference type="ARBA" id="ARBA00023014"/>
    </source>
</evidence>
<dbReference type="SFLD" id="SFLDG01063">
    <property type="entry name" value="activating_enzymes__group_1"/>
    <property type="match status" value="1"/>
</dbReference>
<dbReference type="Pfam" id="PF13353">
    <property type="entry name" value="Fer4_12"/>
    <property type="match status" value="1"/>
</dbReference>
<comment type="caution">
    <text evidence="7">The sequence shown here is derived from an EMBL/GenBank/DDBJ whole genome shotgun (WGS) entry which is preliminary data.</text>
</comment>
<dbReference type="PANTHER" id="PTHR30352:SF2">
    <property type="entry name" value="ANAEROBIC RIBONUCLEOSIDE-TRIPHOSPHATE REDUCTASE-ACTIVATING PROTEIN"/>
    <property type="match status" value="1"/>
</dbReference>
<dbReference type="Gene3D" id="3.20.20.70">
    <property type="entry name" value="Aldolase class I"/>
    <property type="match status" value="1"/>
</dbReference>
<dbReference type="InterPro" id="IPR034457">
    <property type="entry name" value="Organic_radical-activating"/>
</dbReference>
<reference evidence="7 8" key="1">
    <citation type="submission" date="2022-09" db="EMBL/GenBank/DDBJ databases">
        <authorList>
            <person name="Han X.L."/>
            <person name="Wang Q."/>
            <person name="Lu T."/>
        </authorList>
    </citation>
    <scope>NUCLEOTIDE SEQUENCE [LARGE SCALE GENOMIC DNA]</scope>
    <source>
        <strain evidence="7 8">WQ 127069</strain>
    </source>
</reference>
<evidence type="ECO:0000256" key="5">
    <source>
        <dbReference type="ARBA" id="ARBA00023004"/>
    </source>
</evidence>
<dbReference type="SFLD" id="SFLDF00299">
    <property type="entry name" value="anaerobic_ribonucleoside-triph"/>
    <property type="match status" value="1"/>
</dbReference>
<evidence type="ECO:0000256" key="2">
    <source>
        <dbReference type="ARBA" id="ARBA00022485"/>
    </source>
</evidence>
<dbReference type="Proteomes" id="UP001652445">
    <property type="component" value="Unassembled WGS sequence"/>
</dbReference>
<accession>A0ABT2UF11</accession>
<dbReference type="EMBL" id="JAOQIO010000039">
    <property type="protein sequence ID" value="MCU6793229.1"/>
    <property type="molecule type" value="Genomic_DNA"/>
</dbReference>
<evidence type="ECO:0000313" key="7">
    <source>
        <dbReference type="EMBL" id="MCU6793229.1"/>
    </source>
</evidence>
<evidence type="ECO:0000256" key="3">
    <source>
        <dbReference type="ARBA" id="ARBA00022691"/>
    </source>
</evidence>
<keyword evidence="6" id="KW-0411">Iron-sulfur</keyword>
<dbReference type="InterPro" id="IPR012837">
    <property type="entry name" value="NrdG"/>
</dbReference>
<dbReference type="SFLD" id="SFLDS00029">
    <property type="entry name" value="Radical_SAM"/>
    <property type="match status" value="1"/>
</dbReference>
<evidence type="ECO:0000313" key="8">
    <source>
        <dbReference type="Proteomes" id="UP001652445"/>
    </source>
</evidence>
<evidence type="ECO:0000256" key="4">
    <source>
        <dbReference type="ARBA" id="ARBA00022723"/>
    </source>
</evidence>
<dbReference type="InterPro" id="IPR007197">
    <property type="entry name" value="rSAM"/>
</dbReference>
<proteinExistence type="predicted"/>
<keyword evidence="4" id="KW-0479">Metal-binding</keyword>
<dbReference type="InterPro" id="IPR013785">
    <property type="entry name" value="Aldolase_TIM"/>
</dbReference>
<keyword evidence="3" id="KW-0949">S-adenosyl-L-methionine</keyword>
<dbReference type="PANTHER" id="PTHR30352">
    <property type="entry name" value="PYRUVATE FORMATE-LYASE-ACTIVATING ENZYME"/>
    <property type="match status" value="1"/>
</dbReference>
<dbReference type="SUPFAM" id="SSF102114">
    <property type="entry name" value="Radical SAM enzymes"/>
    <property type="match status" value="1"/>
</dbReference>
<sequence>MLHTGVTPYSLVNGPGLRAVIHMQGCSLGCKGCFNPASHEAGSGIKMSVGEICKSIPDEVEGVTLSGGEPFQQPDGLLALVWELRQQGYSIIVFSGYTKEEIAQLPKGRSIMQYIDVLIDGRYDVDKSAAEGLRGSANQVIHLLTDRYQARDLLDRLTELTFLQDGTVTVTGFPPSKLQKLIKHAGVLKCSSDGLSKT</sequence>
<organism evidence="7 8">
    <name type="scientific">Paenibacillus baimaensis</name>
    <dbReference type="NCBI Taxonomy" id="2982185"/>
    <lineage>
        <taxon>Bacteria</taxon>
        <taxon>Bacillati</taxon>
        <taxon>Bacillota</taxon>
        <taxon>Bacilli</taxon>
        <taxon>Bacillales</taxon>
        <taxon>Paenibacillaceae</taxon>
        <taxon>Paenibacillus</taxon>
    </lineage>
</organism>
<name>A0ABT2UF11_9BACL</name>
<keyword evidence="2" id="KW-0004">4Fe-4S</keyword>
<comment type="cofactor">
    <cofactor evidence="1">
        <name>[4Fe-4S] cluster</name>
        <dbReference type="ChEBI" id="CHEBI:49883"/>
    </cofactor>
</comment>
<protein>
    <submittedName>
        <fullName evidence="7">Radical SAM protein</fullName>
    </submittedName>
</protein>
<gene>
    <name evidence="7" type="ORF">OB236_13995</name>
</gene>
<dbReference type="InterPro" id="IPR058240">
    <property type="entry name" value="rSAM_sf"/>
</dbReference>
<dbReference type="CDD" id="cd01335">
    <property type="entry name" value="Radical_SAM"/>
    <property type="match status" value="1"/>
</dbReference>
<dbReference type="SFLD" id="SFLDG01066">
    <property type="entry name" value="organic_radical-activating_enz"/>
    <property type="match status" value="1"/>
</dbReference>
<evidence type="ECO:0000256" key="1">
    <source>
        <dbReference type="ARBA" id="ARBA00001966"/>
    </source>
</evidence>
<keyword evidence="8" id="KW-1185">Reference proteome</keyword>
<keyword evidence="5" id="KW-0408">Iron</keyword>